<dbReference type="GO" id="GO:0005634">
    <property type="term" value="C:nucleus"/>
    <property type="evidence" value="ECO:0007669"/>
    <property type="project" value="TreeGrafter"/>
</dbReference>
<keyword evidence="9" id="KW-1185">Reference proteome</keyword>
<dbReference type="GO" id="GO:0000977">
    <property type="term" value="F:RNA polymerase II transcription regulatory region sequence-specific DNA binding"/>
    <property type="evidence" value="ECO:0007669"/>
    <property type="project" value="TreeGrafter"/>
</dbReference>
<evidence type="ECO:0000313" key="8">
    <source>
        <dbReference type="EMBL" id="CAD7011268.1"/>
    </source>
</evidence>
<name>A0A811V574_CERCA</name>
<keyword evidence="3 5" id="KW-0863">Zinc-finger</keyword>
<dbReference type="OrthoDB" id="8069632at2759"/>
<dbReference type="PROSITE" id="PS50157">
    <property type="entry name" value="ZINC_FINGER_C2H2_2"/>
    <property type="match status" value="4"/>
</dbReference>
<evidence type="ECO:0000256" key="6">
    <source>
        <dbReference type="SAM" id="MobiDB-lite"/>
    </source>
</evidence>
<feature type="domain" description="C2H2-type" evidence="7">
    <location>
        <begin position="716"/>
        <end position="744"/>
    </location>
</feature>
<dbReference type="SUPFAM" id="SSF144020">
    <property type="entry name" value="FdhE-like"/>
    <property type="match status" value="1"/>
</dbReference>
<reference evidence="8" key="1">
    <citation type="submission" date="2020-11" db="EMBL/GenBank/DDBJ databases">
        <authorList>
            <person name="Whitehead M."/>
        </authorList>
    </citation>
    <scope>NUCLEOTIDE SEQUENCE</scope>
    <source>
        <strain evidence="8">EGII</strain>
    </source>
</reference>
<dbReference type="InterPro" id="IPR050717">
    <property type="entry name" value="C2H2-ZF_Transcription_Reg"/>
</dbReference>
<dbReference type="PANTHER" id="PTHR14196:SF12">
    <property type="entry name" value="ZINC FINGER PROTEIN 208-LIKE"/>
    <property type="match status" value="1"/>
</dbReference>
<dbReference type="GO" id="GO:0008270">
    <property type="term" value="F:zinc ion binding"/>
    <property type="evidence" value="ECO:0007669"/>
    <property type="project" value="UniProtKB-KW"/>
</dbReference>
<evidence type="ECO:0000256" key="1">
    <source>
        <dbReference type="ARBA" id="ARBA00022723"/>
    </source>
</evidence>
<evidence type="ECO:0000313" key="9">
    <source>
        <dbReference type="Proteomes" id="UP000606786"/>
    </source>
</evidence>
<feature type="domain" description="C2H2-type" evidence="7">
    <location>
        <begin position="661"/>
        <end position="688"/>
    </location>
</feature>
<dbReference type="InterPro" id="IPR013087">
    <property type="entry name" value="Znf_C2H2_type"/>
</dbReference>
<evidence type="ECO:0000256" key="2">
    <source>
        <dbReference type="ARBA" id="ARBA00022737"/>
    </source>
</evidence>
<gene>
    <name evidence="8" type="ORF">CCAP1982_LOCUS19376</name>
</gene>
<keyword evidence="1" id="KW-0479">Metal-binding</keyword>
<organism evidence="8 9">
    <name type="scientific">Ceratitis capitata</name>
    <name type="common">Mediterranean fruit fly</name>
    <name type="synonym">Tephritis capitata</name>
    <dbReference type="NCBI Taxonomy" id="7213"/>
    <lineage>
        <taxon>Eukaryota</taxon>
        <taxon>Metazoa</taxon>
        <taxon>Ecdysozoa</taxon>
        <taxon>Arthropoda</taxon>
        <taxon>Hexapoda</taxon>
        <taxon>Insecta</taxon>
        <taxon>Pterygota</taxon>
        <taxon>Neoptera</taxon>
        <taxon>Endopterygota</taxon>
        <taxon>Diptera</taxon>
        <taxon>Brachycera</taxon>
        <taxon>Muscomorpha</taxon>
        <taxon>Tephritoidea</taxon>
        <taxon>Tephritidae</taxon>
        <taxon>Ceratitis</taxon>
        <taxon>Ceratitis</taxon>
    </lineage>
</organism>
<dbReference type="PANTHER" id="PTHR14196">
    <property type="entry name" value="ODD-SKIPPED - RELATED"/>
    <property type="match status" value="1"/>
</dbReference>
<proteinExistence type="predicted"/>
<dbReference type="Proteomes" id="UP000606786">
    <property type="component" value="Unassembled WGS sequence"/>
</dbReference>
<feature type="domain" description="C2H2-type" evidence="7">
    <location>
        <begin position="688"/>
        <end position="715"/>
    </location>
</feature>
<evidence type="ECO:0000259" key="7">
    <source>
        <dbReference type="PROSITE" id="PS50157"/>
    </source>
</evidence>
<protein>
    <submittedName>
        <fullName evidence="8">(Mediterranean fruit fly) hypothetical protein</fullName>
    </submittedName>
</protein>
<sequence>MMQKGKKLRVSQTDKTNAIHKLPAREQTRGGKHHISNKPTKTPAGEKCLPQRKKKRQMNVEEDDLEEQQPVITKSCIICGSSEEIVDLSTNPIMKKTMASYLEDGSVDLDDCLSSLCITCVFKSRAVKEVQNNIKVRLQSISNSQTTKMSNTRMENRVNSEILISTEKQKIKHFQTRSNTICDLPQSTSKSNRRVGRNKISSHPPPEFSVIESSELNISQSFEKITYKTHSKCLGVNHLLDNSIEETDNKNTVYLANYRLAEISEIPSMEYIAESNTDYNHVVDKSMLSAERMELLELPNILEIPSSCSNSTYSQAGINHSMLQVIRERSESVLITESGGKINNYKRDMRQNTLRQCRYCANTFSRKDHYNKHVRRCRNITARSLPSATANNMVCSDSSNAKRNRINLLSKSVTPITLEPPKRTRQFHCTECQATMDSISKLKIHRATHLREYQCDMCNKKFNTLHEHDFHRIVCLAKQEVWQEQDFDKEHVELNDCDKSMVRSQRSTAKTITSRRVTRAQSRARTDVNTKNPITSRRSTALTSVSRYINHNADCEESDNDTCYTNKDYEDDISVADSMDLGRRVYTDNWLESRHYSEVRDQPMIEINSKKEYDLYLLEKLKSQIRAQEFACLAENCGFFTDTLLNLMLHDYVHHFKSSWFYCPKCGSVFTSKVFLDYHLDRQNGGRFICYKCNEQFMFQHQLDMHLISHEKQLNHTCDKCKCEFLTEEKLFQHMKLEHNNESEKNIICIQSKATFASARTADEDKYINGKPHRKYTVRILDMQLPYVPSKRPLELPGHKPYRRRIGIIEFENDRNPNCCSCK</sequence>
<evidence type="ECO:0000256" key="4">
    <source>
        <dbReference type="ARBA" id="ARBA00022833"/>
    </source>
</evidence>
<comment type="caution">
    <text evidence="8">The sequence shown here is derived from an EMBL/GenBank/DDBJ whole genome shotgun (WGS) entry which is preliminary data.</text>
</comment>
<dbReference type="PROSITE" id="PS00028">
    <property type="entry name" value="ZINC_FINGER_C2H2_1"/>
    <property type="match status" value="3"/>
</dbReference>
<dbReference type="Gene3D" id="3.30.160.60">
    <property type="entry name" value="Classic Zinc Finger"/>
    <property type="match status" value="2"/>
</dbReference>
<dbReference type="InterPro" id="IPR024064">
    <property type="entry name" value="FdhE-like_sf"/>
</dbReference>
<accession>A0A811V574</accession>
<dbReference type="AlphaFoldDB" id="A0A811V574"/>
<feature type="domain" description="C2H2-type" evidence="7">
    <location>
        <begin position="427"/>
        <end position="454"/>
    </location>
</feature>
<feature type="region of interest" description="Disordered" evidence="6">
    <location>
        <begin position="182"/>
        <end position="206"/>
    </location>
</feature>
<feature type="region of interest" description="Disordered" evidence="6">
    <location>
        <begin position="1"/>
        <end position="66"/>
    </location>
</feature>
<dbReference type="SUPFAM" id="SSF57667">
    <property type="entry name" value="beta-beta-alpha zinc fingers"/>
    <property type="match status" value="2"/>
</dbReference>
<dbReference type="GO" id="GO:0000981">
    <property type="term" value="F:DNA-binding transcription factor activity, RNA polymerase II-specific"/>
    <property type="evidence" value="ECO:0007669"/>
    <property type="project" value="TreeGrafter"/>
</dbReference>
<dbReference type="InterPro" id="IPR036236">
    <property type="entry name" value="Znf_C2H2_sf"/>
</dbReference>
<dbReference type="EMBL" id="CAJHJT010000056">
    <property type="protein sequence ID" value="CAD7011268.1"/>
    <property type="molecule type" value="Genomic_DNA"/>
</dbReference>
<keyword evidence="4" id="KW-0862">Zinc</keyword>
<dbReference type="SMART" id="SM00355">
    <property type="entry name" value="ZnF_C2H2"/>
    <property type="match status" value="7"/>
</dbReference>
<evidence type="ECO:0000256" key="5">
    <source>
        <dbReference type="PROSITE-ProRule" id="PRU00042"/>
    </source>
</evidence>
<evidence type="ECO:0000256" key="3">
    <source>
        <dbReference type="ARBA" id="ARBA00022771"/>
    </source>
</evidence>
<keyword evidence="2" id="KW-0677">Repeat</keyword>